<dbReference type="GeneID" id="96800570"/>
<accession>A0ABW8P692</accession>
<organism evidence="1 2">
    <name type="scientific">Flavobacterium oreochromis</name>
    <dbReference type="NCBI Taxonomy" id="2906078"/>
    <lineage>
        <taxon>Bacteria</taxon>
        <taxon>Pseudomonadati</taxon>
        <taxon>Bacteroidota</taxon>
        <taxon>Flavobacteriia</taxon>
        <taxon>Flavobacteriales</taxon>
        <taxon>Flavobacteriaceae</taxon>
        <taxon>Flavobacterium</taxon>
    </lineage>
</organism>
<evidence type="ECO:0000313" key="1">
    <source>
        <dbReference type="EMBL" id="MFK7000045.1"/>
    </source>
</evidence>
<sequence length="47" mass="5449">MAKLYTKTLPQFSKMMPEKETVHFILSYSKALKIIKADGKKFELVTN</sequence>
<dbReference type="EMBL" id="JAZGZP010000005">
    <property type="protein sequence ID" value="MFK7000045.1"/>
    <property type="molecule type" value="Genomic_DNA"/>
</dbReference>
<protein>
    <submittedName>
        <fullName evidence="1">Uncharacterized protein</fullName>
    </submittedName>
</protein>
<name>A0ABW8P692_9FLAO</name>
<dbReference type="RefSeq" id="WP_165624132.1">
    <property type="nucleotide sequence ID" value="NZ_JAZGZP010000005.1"/>
</dbReference>
<comment type="caution">
    <text evidence="1">The sequence shown here is derived from an EMBL/GenBank/DDBJ whole genome shotgun (WGS) entry which is preliminary data.</text>
</comment>
<proteinExistence type="predicted"/>
<gene>
    <name evidence="1" type="ORF">V3I07_03945</name>
</gene>
<keyword evidence="2" id="KW-1185">Reference proteome</keyword>
<reference evidence="1 2" key="1">
    <citation type="submission" date="2024-02" db="EMBL/GenBank/DDBJ databases">
        <title>Comparative Genomic Analysis of Flavobacterium Species Causing Columnaris Disease of Freshwater Fish in Thailand: Insights into Virulence and Resistance Mechanisms.</title>
        <authorList>
            <person name="Nguyen D."/>
            <person name="Chokmangmeepisarn P."/>
            <person name="Khianchaikhan K."/>
            <person name="Morishita M."/>
            <person name="Bunnoy A."/>
            <person name="Rodkhum C."/>
        </authorList>
    </citation>
    <scope>NUCLEOTIDE SEQUENCE [LARGE SCALE GENOMIC DNA]</scope>
    <source>
        <strain evidence="1 2">CNRT2201</strain>
    </source>
</reference>
<evidence type="ECO:0000313" key="2">
    <source>
        <dbReference type="Proteomes" id="UP001621706"/>
    </source>
</evidence>
<dbReference type="Proteomes" id="UP001621706">
    <property type="component" value="Unassembled WGS sequence"/>
</dbReference>